<evidence type="ECO:0000313" key="1">
    <source>
        <dbReference type="EMBL" id="GAA5171417.1"/>
    </source>
</evidence>
<dbReference type="PANTHER" id="PTHR35841:SF1">
    <property type="entry name" value="PHOSPHONATES-BINDING PERIPLASMIC PROTEIN"/>
    <property type="match status" value="1"/>
</dbReference>
<reference evidence="2" key="1">
    <citation type="journal article" date="2019" name="Int. J. Syst. Evol. Microbiol.">
        <title>The Global Catalogue of Microorganisms (GCM) 10K type strain sequencing project: providing services to taxonomists for standard genome sequencing and annotation.</title>
        <authorList>
            <consortium name="The Broad Institute Genomics Platform"/>
            <consortium name="The Broad Institute Genome Sequencing Center for Infectious Disease"/>
            <person name="Wu L."/>
            <person name="Ma J."/>
        </authorList>
    </citation>
    <scope>NUCLEOTIDE SEQUENCE [LARGE SCALE GENOMIC DNA]</scope>
    <source>
        <strain evidence="2">JCM 18715</strain>
    </source>
</reference>
<keyword evidence="2" id="KW-1185">Reference proteome</keyword>
<dbReference type="Pfam" id="PF12974">
    <property type="entry name" value="Phosphonate-bd"/>
    <property type="match status" value="1"/>
</dbReference>
<dbReference type="PANTHER" id="PTHR35841">
    <property type="entry name" value="PHOSPHONATES-BINDING PERIPLASMIC PROTEIN"/>
    <property type="match status" value="1"/>
</dbReference>
<dbReference type="Gene3D" id="3.40.190.10">
    <property type="entry name" value="Periplasmic binding protein-like II"/>
    <property type="match status" value="2"/>
</dbReference>
<comment type="caution">
    <text evidence="1">The sequence shown here is derived from an EMBL/GenBank/DDBJ whole genome shotgun (WGS) entry which is preliminary data.</text>
</comment>
<gene>
    <name evidence="1" type="ORF">GCM10025770_35990</name>
</gene>
<dbReference type="SUPFAM" id="SSF53850">
    <property type="entry name" value="Periplasmic binding protein-like II"/>
    <property type="match status" value="1"/>
</dbReference>
<proteinExistence type="predicted"/>
<dbReference type="EMBL" id="BAABLD010000017">
    <property type="protein sequence ID" value="GAA5171417.1"/>
    <property type="molecule type" value="Genomic_DNA"/>
</dbReference>
<name>A0ABP9R428_9RHOO</name>
<organism evidence="1 2">
    <name type="scientific">Viridibacterium curvum</name>
    <dbReference type="NCBI Taxonomy" id="1101404"/>
    <lineage>
        <taxon>Bacteria</taxon>
        <taxon>Pseudomonadati</taxon>
        <taxon>Pseudomonadota</taxon>
        <taxon>Betaproteobacteria</taxon>
        <taxon>Rhodocyclales</taxon>
        <taxon>Rhodocyclaceae</taxon>
        <taxon>Viridibacterium</taxon>
    </lineage>
</organism>
<sequence length="295" mass="32468">MLQIVNEEAFMSVKTIISRWAAGLACFIGLLAGAQAEDVVYRFSPVNQWDINKTAAYWNPIIQYVSDKSGVKLQLKIGRTSADTTAYVLAQEVEFVFSNHLFSPEREALGWKVFGRRQDPEIRGAIAVPEDSPIAKLEDLKGQEVAFAGPEAFIGYKVTYGHLLSRGIDVKVVFGGNQNAAFAQLFAGKARAVGSNSALIEAFEKREGKKFRVLWTSEGYNDLALMHSGKVPEKDVRAVAAAFFGMHKDPVGKEVLRKASQEVGLTAGEDFFIPATGNDYASYRRFYQTAPAALR</sequence>
<dbReference type="Proteomes" id="UP001500547">
    <property type="component" value="Unassembled WGS sequence"/>
</dbReference>
<accession>A0ABP9R428</accession>
<evidence type="ECO:0000313" key="2">
    <source>
        <dbReference type="Proteomes" id="UP001500547"/>
    </source>
</evidence>
<protein>
    <submittedName>
        <fullName evidence="1">Phosphate/phosphite/phosphonate ABC transporter substrate-binding protein</fullName>
    </submittedName>
</protein>